<dbReference type="PANTHER" id="PTHR24148:SF64">
    <property type="entry name" value="HETEROKARYON INCOMPATIBILITY DOMAIN-CONTAINING PROTEIN"/>
    <property type="match status" value="1"/>
</dbReference>
<keyword evidence="3" id="KW-1185">Reference proteome</keyword>
<dbReference type="EMBL" id="JANBVN010000001">
    <property type="protein sequence ID" value="KAJ9165767.1"/>
    <property type="molecule type" value="Genomic_DNA"/>
</dbReference>
<sequence>MPSHSIFKTLNPAKNEICQLKLLPGKAADPIECALRVVSLDESPRFHALSYVWGDPKDTRGIFVDGQQYDVTGNLEAALCALRRRRGCKILWADAVCINQHDTDEKDTQVPQMWKIYSQASRVLVWLGEPSDATRAAISYLNRYRRARPFLRHMKRRTLPWFDTAAQENELRRMAWGYAKIFAHPYWSRMWTFQEFRIPNAAPLLVRRASVFLVIF</sequence>
<accession>A0AA38S9X6</accession>
<reference evidence="2" key="1">
    <citation type="submission" date="2022-07" db="EMBL/GenBank/DDBJ databases">
        <title>Fungi with potential for degradation of polypropylene.</title>
        <authorList>
            <person name="Gostincar C."/>
        </authorList>
    </citation>
    <scope>NUCLEOTIDE SEQUENCE</scope>
    <source>
        <strain evidence="2">EXF-13287</strain>
    </source>
</reference>
<comment type="caution">
    <text evidence="2">The sequence shown here is derived from an EMBL/GenBank/DDBJ whole genome shotgun (WGS) entry which is preliminary data.</text>
</comment>
<dbReference type="Pfam" id="PF06985">
    <property type="entry name" value="HET"/>
    <property type="match status" value="1"/>
</dbReference>
<evidence type="ECO:0000313" key="2">
    <source>
        <dbReference type="EMBL" id="KAJ9165767.1"/>
    </source>
</evidence>
<name>A0AA38S9X6_9PEZI</name>
<dbReference type="PANTHER" id="PTHR24148">
    <property type="entry name" value="ANKYRIN REPEAT DOMAIN-CONTAINING PROTEIN 39 HOMOLOG-RELATED"/>
    <property type="match status" value="1"/>
</dbReference>
<proteinExistence type="predicted"/>
<evidence type="ECO:0000313" key="3">
    <source>
        <dbReference type="Proteomes" id="UP001174691"/>
    </source>
</evidence>
<feature type="domain" description="Heterokaryon incompatibility" evidence="1">
    <location>
        <begin position="46"/>
        <end position="195"/>
    </location>
</feature>
<protein>
    <recommendedName>
        <fullName evidence="1">Heterokaryon incompatibility domain-containing protein</fullName>
    </recommendedName>
</protein>
<organism evidence="2 3">
    <name type="scientific">Coniochaeta hoffmannii</name>
    <dbReference type="NCBI Taxonomy" id="91930"/>
    <lineage>
        <taxon>Eukaryota</taxon>
        <taxon>Fungi</taxon>
        <taxon>Dikarya</taxon>
        <taxon>Ascomycota</taxon>
        <taxon>Pezizomycotina</taxon>
        <taxon>Sordariomycetes</taxon>
        <taxon>Sordariomycetidae</taxon>
        <taxon>Coniochaetales</taxon>
        <taxon>Coniochaetaceae</taxon>
        <taxon>Coniochaeta</taxon>
    </lineage>
</organism>
<dbReference type="InterPro" id="IPR010730">
    <property type="entry name" value="HET"/>
</dbReference>
<dbReference type="Proteomes" id="UP001174691">
    <property type="component" value="Unassembled WGS sequence"/>
</dbReference>
<dbReference type="AlphaFoldDB" id="A0AA38S9X6"/>
<gene>
    <name evidence="2" type="ORF">NKR19_g127</name>
</gene>
<dbReference type="InterPro" id="IPR052895">
    <property type="entry name" value="HetReg/Transcr_Mod"/>
</dbReference>
<evidence type="ECO:0000259" key="1">
    <source>
        <dbReference type="Pfam" id="PF06985"/>
    </source>
</evidence>